<keyword evidence="6 15" id="KW-0808">Transferase</keyword>
<evidence type="ECO:0000259" key="17">
    <source>
        <dbReference type="Pfam" id="PF02887"/>
    </source>
</evidence>
<proteinExistence type="inferred from homology"/>
<keyword evidence="9 15" id="KW-0418">Kinase</keyword>
<dbReference type="Proteomes" id="UP001057455">
    <property type="component" value="Unassembled WGS sequence"/>
</dbReference>
<dbReference type="FunFam" id="2.40.33.10:FF:000001">
    <property type="entry name" value="Pyruvate kinase"/>
    <property type="match status" value="1"/>
</dbReference>
<comment type="cofactor">
    <cofactor evidence="1">
        <name>Mg(2+)</name>
        <dbReference type="ChEBI" id="CHEBI:18420"/>
    </cofactor>
</comment>
<evidence type="ECO:0000313" key="19">
    <source>
        <dbReference type="Proteomes" id="UP001057455"/>
    </source>
</evidence>
<dbReference type="GO" id="GO:0000287">
    <property type="term" value="F:magnesium ion binding"/>
    <property type="evidence" value="ECO:0007669"/>
    <property type="project" value="InterPro"/>
</dbReference>
<keyword evidence="10" id="KW-0067">ATP-binding</keyword>
<evidence type="ECO:0000256" key="4">
    <source>
        <dbReference type="ARBA" id="ARBA00008663"/>
    </source>
</evidence>
<dbReference type="SUPFAM" id="SSF52935">
    <property type="entry name" value="PK C-terminal domain-like"/>
    <property type="match status" value="1"/>
</dbReference>
<dbReference type="EMBL" id="BLIY01000006">
    <property type="protein sequence ID" value="GFE53317.1"/>
    <property type="molecule type" value="Genomic_DNA"/>
</dbReference>
<dbReference type="InterPro" id="IPR040442">
    <property type="entry name" value="Pyrv_kinase-like_dom_sf"/>
</dbReference>
<dbReference type="EC" id="2.7.1.40" evidence="5 15"/>
<dbReference type="InterPro" id="IPR015813">
    <property type="entry name" value="Pyrv/PenolPyrv_kinase-like_dom"/>
</dbReference>
<dbReference type="InterPro" id="IPR015795">
    <property type="entry name" value="Pyrv_Knase_C"/>
</dbReference>
<evidence type="ECO:0000256" key="1">
    <source>
        <dbReference type="ARBA" id="ARBA00001946"/>
    </source>
</evidence>
<sequence length="509" mass="55309">MTTMKDILGTETGQLSAITLDTIRKPIHKDELMNKRTHIVCTMGPSVSSTDTIVGLIDAGMNVCRFNFSHGTHESQQQMLDKVREAMAKRPHANIGLLLDTKGPEIRTGLLKDHKPITLVQGQTLKITTDYTFEGDNECIACSYPQLTTSVKVGSIILIADGSLSCEVTEKHDKHIVVKVLNNATIGEKKNMNLPGVKVELPVLGDKDIDDITKFAVPNNFDFIALSFAQSADDIKECRRVLGEAGKHIKIIPKIENMEGLINFDSILAECDGVMIARGDLGMEIPIEKVCLAQKYMIKKCNEVSKPVITATQMLESMINNPRPTRAESCDVANAVLDGTDCVMLSGESANGKYPVNCVQHMAKLCFEAENCNAYRKVFAKSISDTVSKVSDETAVARSVALLAMELQAGAIICVSHDDKIIREISRCRPICPVFSYSPEHHVVKYMSVCRGVMGKRAPSLSNQEADVTAAVAAAKEMGTVKGGETVVVVYTVGGAITSGTNFLRVMKA</sequence>
<dbReference type="Pfam" id="PF02887">
    <property type="entry name" value="PK_C"/>
    <property type="match status" value="1"/>
</dbReference>
<dbReference type="InterPro" id="IPR015806">
    <property type="entry name" value="Pyrv_Knase_insert_dom_sf"/>
</dbReference>
<evidence type="ECO:0000256" key="11">
    <source>
        <dbReference type="ARBA" id="ARBA00022842"/>
    </source>
</evidence>
<dbReference type="InterPro" id="IPR011037">
    <property type="entry name" value="Pyrv_Knase-like_insert_dom_sf"/>
</dbReference>
<dbReference type="InterPro" id="IPR018209">
    <property type="entry name" value="Pyrv_Knase_AS"/>
</dbReference>
<dbReference type="SUPFAM" id="SSF51621">
    <property type="entry name" value="Phosphoenolpyruvate/pyruvate domain"/>
    <property type="match status" value="1"/>
</dbReference>
<comment type="catalytic activity">
    <reaction evidence="14 15">
        <text>pyruvate + ATP = phosphoenolpyruvate + ADP + H(+)</text>
        <dbReference type="Rhea" id="RHEA:18157"/>
        <dbReference type="ChEBI" id="CHEBI:15361"/>
        <dbReference type="ChEBI" id="CHEBI:15378"/>
        <dbReference type="ChEBI" id="CHEBI:30616"/>
        <dbReference type="ChEBI" id="CHEBI:58702"/>
        <dbReference type="ChEBI" id="CHEBI:456216"/>
        <dbReference type="EC" id="2.7.1.40"/>
    </reaction>
</comment>
<name>A0A9W5T8T8_BABOV</name>
<evidence type="ECO:0000256" key="15">
    <source>
        <dbReference type="RuleBase" id="RU000504"/>
    </source>
</evidence>
<keyword evidence="11 15" id="KW-0460">Magnesium</keyword>
<accession>A0A9W5T8T8</accession>
<keyword evidence="8" id="KW-0547">Nucleotide-binding</keyword>
<dbReference type="NCBIfam" id="NF004491">
    <property type="entry name" value="PRK05826.1"/>
    <property type="match status" value="1"/>
</dbReference>
<evidence type="ECO:0000256" key="3">
    <source>
        <dbReference type="ARBA" id="ARBA00004997"/>
    </source>
</evidence>
<evidence type="ECO:0000259" key="16">
    <source>
        <dbReference type="Pfam" id="PF00224"/>
    </source>
</evidence>
<comment type="similarity">
    <text evidence="4 15">Belongs to the pyruvate kinase family.</text>
</comment>
<reference evidence="18" key="1">
    <citation type="submission" date="2019-12" db="EMBL/GenBank/DDBJ databases">
        <title>Genome sequence of Babesia ovis.</title>
        <authorList>
            <person name="Yamagishi J."/>
            <person name="Sevinc F."/>
            <person name="Xuan X."/>
        </authorList>
    </citation>
    <scope>NUCLEOTIDE SEQUENCE</scope>
    <source>
        <strain evidence="18">Selcuk</strain>
    </source>
</reference>
<dbReference type="GO" id="GO:0016301">
    <property type="term" value="F:kinase activity"/>
    <property type="evidence" value="ECO:0007669"/>
    <property type="project" value="UniProtKB-KW"/>
</dbReference>
<keyword evidence="7" id="KW-0479">Metal-binding</keyword>
<dbReference type="GO" id="GO:0004743">
    <property type="term" value="F:pyruvate kinase activity"/>
    <property type="evidence" value="ECO:0007669"/>
    <property type="project" value="UniProtKB-EC"/>
</dbReference>
<dbReference type="GO" id="GO:0030955">
    <property type="term" value="F:potassium ion binding"/>
    <property type="evidence" value="ECO:0007669"/>
    <property type="project" value="InterPro"/>
</dbReference>
<evidence type="ECO:0000256" key="6">
    <source>
        <dbReference type="ARBA" id="ARBA00022679"/>
    </source>
</evidence>
<evidence type="ECO:0000256" key="12">
    <source>
        <dbReference type="ARBA" id="ARBA00023152"/>
    </source>
</evidence>
<keyword evidence="13 18" id="KW-0670">Pyruvate</keyword>
<comment type="caution">
    <text evidence="18">The sequence shown here is derived from an EMBL/GenBank/DDBJ whole genome shotgun (WGS) entry which is preliminary data.</text>
</comment>
<evidence type="ECO:0000256" key="13">
    <source>
        <dbReference type="ARBA" id="ARBA00023317"/>
    </source>
</evidence>
<evidence type="ECO:0000256" key="5">
    <source>
        <dbReference type="ARBA" id="ARBA00012142"/>
    </source>
</evidence>
<dbReference type="Gene3D" id="3.40.1380.20">
    <property type="entry name" value="Pyruvate kinase, C-terminal domain"/>
    <property type="match status" value="1"/>
</dbReference>
<dbReference type="Gene3D" id="2.40.33.10">
    <property type="entry name" value="PK beta-barrel domain-like"/>
    <property type="match status" value="1"/>
</dbReference>
<keyword evidence="12 15" id="KW-0324">Glycolysis</keyword>
<comment type="cofactor">
    <cofactor evidence="2">
        <name>K(+)</name>
        <dbReference type="ChEBI" id="CHEBI:29103"/>
    </cofactor>
</comment>
<organism evidence="18 19">
    <name type="scientific">Babesia ovis</name>
    <dbReference type="NCBI Taxonomy" id="5869"/>
    <lineage>
        <taxon>Eukaryota</taxon>
        <taxon>Sar</taxon>
        <taxon>Alveolata</taxon>
        <taxon>Apicomplexa</taxon>
        <taxon>Aconoidasida</taxon>
        <taxon>Piroplasmida</taxon>
        <taxon>Babesiidae</taxon>
        <taxon>Babesia</taxon>
    </lineage>
</organism>
<keyword evidence="19" id="KW-1185">Reference proteome</keyword>
<dbReference type="OrthoDB" id="108365at2759"/>
<dbReference type="PRINTS" id="PR01050">
    <property type="entry name" value="PYRUVTKNASE"/>
</dbReference>
<dbReference type="InterPro" id="IPR015793">
    <property type="entry name" value="Pyrv_Knase_brl"/>
</dbReference>
<dbReference type="AlphaFoldDB" id="A0A9W5T8T8"/>
<protein>
    <recommendedName>
        <fullName evidence="5 15">Pyruvate kinase</fullName>
        <ecNumber evidence="5 15">2.7.1.40</ecNumber>
    </recommendedName>
</protein>
<evidence type="ECO:0000256" key="10">
    <source>
        <dbReference type="ARBA" id="ARBA00022840"/>
    </source>
</evidence>
<evidence type="ECO:0000313" key="18">
    <source>
        <dbReference type="EMBL" id="GFE53317.1"/>
    </source>
</evidence>
<dbReference type="Gene3D" id="3.20.20.60">
    <property type="entry name" value="Phosphoenolpyruvate-binding domains"/>
    <property type="match status" value="1"/>
</dbReference>
<dbReference type="GO" id="GO:0005524">
    <property type="term" value="F:ATP binding"/>
    <property type="evidence" value="ECO:0007669"/>
    <property type="project" value="UniProtKB-KW"/>
</dbReference>
<evidence type="ECO:0000256" key="2">
    <source>
        <dbReference type="ARBA" id="ARBA00001958"/>
    </source>
</evidence>
<feature type="domain" description="Pyruvate kinase barrel" evidence="16">
    <location>
        <begin position="35"/>
        <end position="359"/>
    </location>
</feature>
<dbReference type="Pfam" id="PF00224">
    <property type="entry name" value="PK"/>
    <property type="match status" value="1"/>
</dbReference>
<dbReference type="SUPFAM" id="SSF50800">
    <property type="entry name" value="PK beta-barrel domain-like"/>
    <property type="match status" value="1"/>
</dbReference>
<feature type="domain" description="Pyruvate kinase C-terminal" evidence="17">
    <location>
        <begin position="395"/>
        <end position="507"/>
    </location>
</feature>
<dbReference type="PANTHER" id="PTHR11817">
    <property type="entry name" value="PYRUVATE KINASE"/>
    <property type="match status" value="1"/>
</dbReference>
<evidence type="ECO:0000256" key="8">
    <source>
        <dbReference type="ARBA" id="ARBA00022741"/>
    </source>
</evidence>
<comment type="pathway">
    <text evidence="3 15">Carbohydrate degradation; glycolysis; pyruvate from D-glyceraldehyde 3-phosphate: step 5/5.</text>
</comment>
<evidence type="ECO:0000256" key="7">
    <source>
        <dbReference type="ARBA" id="ARBA00022723"/>
    </source>
</evidence>
<dbReference type="FunFam" id="3.20.20.60:FF:000001">
    <property type="entry name" value="Pyruvate kinase"/>
    <property type="match status" value="1"/>
</dbReference>
<dbReference type="InterPro" id="IPR036918">
    <property type="entry name" value="Pyrv_Knase_C_sf"/>
</dbReference>
<dbReference type="GO" id="GO:0006950">
    <property type="term" value="P:response to stress"/>
    <property type="evidence" value="ECO:0007669"/>
    <property type="project" value="UniProtKB-ARBA"/>
</dbReference>
<evidence type="ECO:0000256" key="9">
    <source>
        <dbReference type="ARBA" id="ARBA00022777"/>
    </source>
</evidence>
<gene>
    <name evidence="18" type="ORF">BaOVIS_007210</name>
</gene>
<dbReference type="NCBIfam" id="TIGR01064">
    <property type="entry name" value="pyruv_kin"/>
    <property type="match status" value="1"/>
</dbReference>
<evidence type="ECO:0000256" key="14">
    <source>
        <dbReference type="ARBA" id="ARBA00048152"/>
    </source>
</evidence>
<dbReference type="NCBIfam" id="NF004978">
    <property type="entry name" value="PRK06354.1"/>
    <property type="match status" value="1"/>
</dbReference>
<dbReference type="InterPro" id="IPR001697">
    <property type="entry name" value="Pyr_Knase"/>
</dbReference>
<dbReference type="PROSITE" id="PS00110">
    <property type="entry name" value="PYRUVATE_KINASE"/>
    <property type="match status" value="1"/>
</dbReference>